<reference evidence="12" key="1">
    <citation type="journal article" date="2019" name="Int. J. Syst. Evol. Microbiol.">
        <title>The Global Catalogue of Microorganisms (GCM) 10K type strain sequencing project: providing services to taxonomists for standard genome sequencing and annotation.</title>
        <authorList>
            <consortium name="The Broad Institute Genomics Platform"/>
            <consortium name="The Broad Institute Genome Sequencing Center for Infectious Disease"/>
            <person name="Wu L."/>
            <person name="Ma J."/>
        </authorList>
    </citation>
    <scope>NUCLEOTIDE SEQUENCE [LARGE SCALE GENOMIC DNA]</scope>
    <source>
        <strain evidence="12">KCTC 42805</strain>
    </source>
</reference>
<dbReference type="Pfam" id="PF07494">
    <property type="entry name" value="Reg_prop"/>
    <property type="match status" value="2"/>
</dbReference>
<evidence type="ECO:0000256" key="8">
    <source>
        <dbReference type="ARBA" id="ARBA00023012"/>
    </source>
</evidence>
<gene>
    <name evidence="11" type="ORF">ACFSUS_14430</name>
</gene>
<evidence type="ECO:0000259" key="10">
    <source>
        <dbReference type="PROSITE" id="PS50109"/>
    </source>
</evidence>
<keyword evidence="12" id="KW-1185">Reference proteome</keyword>
<dbReference type="Pfam" id="PF02518">
    <property type="entry name" value="HATPase_c"/>
    <property type="match status" value="1"/>
</dbReference>
<dbReference type="RefSeq" id="WP_381523722.1">
    <property type="nucleotide sequence ID" value="NZ_JBHULN010000008.1"/>
</dbReference>
<dbReference type="InterPro" id="IPR011047">
    <property type="entry name" value="Quinoprotein_ADH-like_sf"/>
</dbReference>
<dbReference type="PANTHER" id="PTHR24421:SF10">
    <property type="entry name" value="NITRATE_NITRITE SENSOR PROTEIN NARQ"/>
    <property type="match status" value="1"/>
</dbReference>
<accession>A0ABW5M847</accession>
<dbReference type="InterPro" id="IPR011712">
    <property type="entry name" value="Sig_transdc_His_kin_sub3_dim/P"/>
</dbReference>
<dbReference type="InterPro" id="IPR003594">
    <property type="entry name" value="HATPase_dom"/>
</dbReference>
<keyword evidence="9" id="KW-0812">Transmembrane</keyword>
<evidence type="ECO:0000256" key="4">
    <source>
        <dbReference type="ARBA" id="ARBA00022679"/>
    </source>
</evidence>
<dbReference type="Pfam" id="PF07730">
    <property type="entry name" value="HisKA_3"/>
    <property type="match status" value="1"/>
</dbReference>
<evidence type="ECO:0000256" key="3">
    <source>
        <dbReference type="ARBA" id="ARBA00022553"/>
    </source>
</evidence>
<dbReference type="Gene3D" id="3.30.565.10">
    <property type="entry name" value="Histidine kinase-like ATPase, C-terminal domain"/>
    <property type="match status" value="1"/>
</dbReference>
<keyword evidence="9" id="KW-0472">Membrane</keyword>
<dbReference type="EMBL" id="JBHULN010000008">
    <property type="protein sequence ID" value="MFD2571837.1"/>
    <property type="molecule type" value="Genomic_DNA"/>
</dbReference>
<dbReference type="Gene3D" id="1.20.5.1930">
    <property type="match status" value="1"/>
</dbReference>
<dbReference type="PANTHER" id="PTHR24421">
    <property type="entry name" value="NITRATE/NITRITE SENSOR PROTEIN NARX-RELATED"/>
    <property type="match status" value="1"/>
</dbReference>
<keyword evidence="9" id="KW-1133">Transmembrane helix</keyword>
<evidence type="ECO:0000256" key="7">
    <source>
        <dbReference type="ARBA" id="ARBA00022840"/>
    </source>
</evidence>
<dbReference type="InterPro" id="IPR011123">
    <property type="entry name" value="Y_Y_Y"/>
</dbReference>
<keyword evidence="6" id="KW-0418">Kinase</keyword>
<evidence type="ECO:0000256" key="1">
    <source>
        <dbReference type="ARBA" id="ARBA00000085"/>
    </source>
</evidence>
<dbReference type="InterPro" id="IPR036890">
    <property type="entry name" value="HATPase_C_sf"/>
</dbReference>
<dbReference type="SUPFAM" id="SSF50998">
    <property type="entry name" value="Quinoprotein alcohol dehydrogenase-like"/>
    <property type="match status" value="1"/>
</dbReference>
<dbReference type="Proteomes" id="UP001597469">
    <property type="component" value="Unassembled WGS sequence"/>
</dbReference>
<evidence type="ECO:0000256" key="6">
    <source>
        <dbReference type="ARBA" id="ARBA00022777"/>
    </source>
</evidence>
<dbReference type="SMART" id="SM00387">
    <property type="entry name" value="HATPase_c"/>
    <property type="match status" value="1"/>
</dbReference>
<evidence type="ECO:0000313" key="11">
    <source>
        <dbReference type="EMBL" id="MFD2571837.1"/>
    </source>
</evidence>
<keyword evidence="5" id="KW-0547">Nucleotide-binding</keyword>
<feature type="transmembrane region" description="Helical" evidence="9">
    <location>
        <begin position="767"/>
        <end position="789"/>
    </location>
</feature>
<keyword evidence="4" id="KW-0808">Transferase</keyword>
<protein>
    <recommendedName>
        <fullName evidence="2">histidine kinase</fullName>
        <ecNumber evidence="2">2.7.13.3</ecNumber>
    </recommendedName>
</protein>
<dbReference type="Gene3D" id="2.60.40.10">
    <property type="entry name" value="Immunoglobulins"/>
    <property type="match status" value="1"/>
</dbReference>
<evidence type="ECO:0000256" key="5">
    <source>
        <dbReference type="ARBA" id="ARBA00022741"/>
    </source>
</evidence>
<keyword evidence="7" id="KW-0067">ATP-binding</keyword>
<dbReference type="SUPFAM" id="SSF55874">
    <property type="entry name" value="ATPase domain of HSP90 chaperone/DNA topoisomerase II/histidine kinase"/>
    <property type="match status" value="1"/>
</dbReference>
<dbReference type="PROSITE" id="PS50109">
    <property type="entry name" value="HIS_KIN"/>
    <property type="match status" value="1"/>
</dbReference>
<keyword evidence="8" id="KW-0902">Two-component regulatory system</keyword>
<evidence type="ECO:0000313" key="12">
    <source>
        <dbReference type="Proteomes" id="UP001597469"/>
    </source>
</evidence>
<organism evidence="11 12">
    <name type="scientific">Spirosoma soli</name>
    <dbReference type="NCBI Taxonomy" id="1770529"/>
    <lineage>
        <taxon>Bacteria</taxon>
        <taxon>Pseudomonadati</taxon>
        <taxon>Bacteroidota</taxon>
        <taxon>Cytophagia</taxon>
        <taxon>Cytophagales</taxon>
        <taxon>Cytophagaceae</taxon>
        <taxon>Spirosoma</taxon>
    </lineage>
</organism>
<dbReference type="InterPro" id="IPR005467">
    <property type="entry name" value="His_kinase_dom"/>
</dbReference>
<sequence>MKHPLLRYLLVWIINLAIGLPTLYAQYTIKHFTTKDGLSQGSVYYFLEDSRGYMWMTSQNGLNRLEGSRFRTYAHADNDPGSIGKGEVRGLVEAPNGDLWVGTEVCLSRYVRRTNRFQNYYLVDGRGKRQFSQNRSFFVDDSTVWFLNSLRGVLCFNFRRNKLYTLLPNVPYDFTPISREVVMDKLNGQLWLRLPKGLLRYDLRTKQQYYYLTSRTDDRIGKERVLYALCEGPGGSVWISTNKGVGYLKAQEYREYNIGINTEDDVVYTLTPGPDSLIWIGTSRSGILVMDPKTGQIKQQFRRSPLQANSLADNHISELFVDRKGWIWVNLDPKGVDLLYPISLKPMFTEDSPLDSTDFNGYSVRGIAQDKEGYLWAGTVIDGVRRINLATGQMKRYSTKEGLTSYWVGSIMCSSSGQVFIGTNGGLASWNPSRQRFTTQKIPNRADPVKANVIRNIYELTPSVYLLATSAGMYTIHHGQRLRYLYDSTSTYSGALYHDRENGLLFVGRRDRDLQCFSVRGTSIRHLYNTLPGYSPTSFHKQGEWLWIGTDNGLVKYHIQKRQVIRRFTRQDGLPDNSVFSLLPDADGDLWISTNHGLAIFDRKERFTVLPEMADIEFMSYAAYQTDADHLFFGTTTSLYQVHPSRIKHMKPPIVRLVQLSVNDQPANELPKTIDESDTLRLAYNQNNISIQVAALDYLSSIPPHYQYRLLGQSNQWINSEANPQIRYTNLSPGWYGLQVKALASNGLWTPAKTLSIYVDQPFWQRWWFQLLIAIGVLGLGYWLVKVYLHRKQQVQRRLTSQLMAAQESERHRIAQDLHDDVGNTLAAAKGILGRVVSQKKSPDVMKAQSLIEKAGQDLRTISHNLMPVEFETYALSYVVRQAVEKAGEASGIQFDFLSVGQEEHISPERSLVIYRIINELLNNILKHSGAQTASIQMLYQPESFVLTVEDDGHGFNKQNNSQKGRGIGLKNINSRANYLSARLEISSNESGTSIILEVPYD</sequence>
<dbReference type="Pfam" id="PF07495">
    <property type="entry name" value="Y_Y_Y"/>
    <property type="match status" value="1"/>
</dbReference>
<dbReference type="InterPro" id="IPR050482">
    <property type="entry name" value="Sensor_HK_TwoCompSys"/>
</dbReference>
<feature type="domain" description="Histidine kinase" evidence="10">
    <location>
        <begin position="813"/>
        <end position="1002"/>
    </location>
</feature>
<evidence type="ECO:0000256" key="2">
    <source>
        <dbReference type="ARBA" id="ARBA00012438"/>
    </source>
</evidence>
<dbReference type="InterPro" id="IPR013783">
    <property type="entry name" value="Ig-like_fold"/>
</dbReference>
<dbReference type="Gene3D" id="2.130.10.10">
    <property type="entry name" value="YVTN repeat-like/Quinoprotein amine dehydrogenase"/>
    <property type="match status" value="2"/>
</dbReference>
<comment type="catalytic activity">
    <reaction evidence="1">
        <text>ATP + protein L-histidine = ADP + protein N-phospho-L-histidine.</text>
        <dbReference type="EC" id="2.7.13.3"/>
    </reaction>
</comment>
<comment type="caution">
    <text evidence="11">The sequence shown here is derived from an EMBL/GenBank/DDBJ whole genome shotgun (WGS) entry which is preliminary data.</text>
</comment>
<proteinExistence type="predicted"/>
<dbReference type="InterPro" id="IPR015943">
    <property type="entry name" value="WD40/YVTN_repeat-like_dom_sf"/>
</dbReference>
<keyword evidence="3" id="KW-0597">Phosphoprotein</keyword>
<name>A0ABW5M847_9BACT</name>
<evidence type="ECO:0000256" key="9">
    <source>
        <dbReference type="SAM" id="Phobius"/>
    </source>
</evidence>
<dbReference type="InterPro" id="IPR011110">
    <property type="entry name" value="Reg_prop"/>
</dbReference>
<dbReference type="EC" id="2.7.13.3" evidence="2"/>
<dbReference type="CDD" id="cd16917">
    <property type="entry name" value="HATPase_UhpB-NarQ-NarX-like"/>
    <property type="match status" value="1"/>
</dbReference>